<feature type="non-terminal residue" evidence="2">
    <location>
        <position position="1"/>
    </location>
</feature>
<dbReference type="SUPFAM" id="SSF56219">
    <property type="entry name" value="DNase I-like"/>
    <property type="match status" value="1"/>
</dbReference>
<accession>A0A9N9E9R6</accession>
<sequence length="74" mass="8626">IVMGDFNAVPSPNIDRNNDNNSYTPESEIFPLLSSRDLIDCYRVIYPESSGYTWQRDNSSEQSRIDAIWIPQKW</sequence>
<gene>
    <name evidence="2" type="ORF">DEBURN_LOCUS11937</name>
</gene>
<comment type="caution">
    <text evidence="2">The sequence shown here is derived from an EMBL/GenBank/DDBJ whole genome shotgun (WGS) entry which is preliminary data.</text>
</comment>
<dbReference type="OrthoDB" id="3264871at2759"/>
<organism evidence="2 3">
    <name type="scientific">Diversispora eburnea</name>
    <dbReference type="NCBI Taxonomy" id="1213867"/>
    <lineage>
        <taxon>Eukaryota</taxon>
        <taxon>Fungi</taxon>
        <taxon>Fungi incertae sedis</taxon>
        <taxon>Mucoromycota</taxon>
        <taxon>Glomeromycotina</taxon>
        <taxon>Glomeromycetes</taxon>
        <taxon>Diversisporales</taxon>
        <taxon>Diversisporaceae</taxon>
        <taxon>Diversispora</taxon>
    </lineage>
</organism>
<dbReference type="AlphaFoldDB" id="A0A9N9E9R6"/>
<dbReference type="Proteomes" id="UP000789706">
    <property type="component" value="Unassembled WGS sequence"/>
</dbReference>
<dbReference type="Gene3D" id="3.60.10.10">
    <property type="entry name" value="Endonuclease/exonuclease/phosphatase"/>
    <property type="match status" value="1"/>
</dbReference>
<dbReference type="InterPro" id="IPR036691">
    <property type="entry name" value="Endo/exonu/phosph_ase_sf"/>
</dbReference>
<evidence type="ECO:0000313" key="2">
    <source>
        <dbReference type="EMBL" id="CAG8666325.1"/>
    </source>
</evidence>
<reference evidence="2" key="1">
    <citation type="submission" date="2021-06" db="EMBL/GenBank/DDBJ databases">
        <authorList>
            <person name="Kallberg Y."/>
            <person name="Tangrot J."/>
            <person name="Rosling A."/>
        </authorList>
    </citation>
    <scope>NUCLEOTIDE SEQUENCE</scope>
    <source>
        <strain evidence="2">AZ414A</strain>
    </source>
</reference>
<proteinExistence type="predicted"/>
<evidence type="ECO:0000256" key="1">
    <source>
        <dbReference type="SAM" id="MobiDB-lite"/>
    </source>
</evidence>
<feature type="region of interest" description="Disordered" evidence="1">
    <location>
        <begin position="1"/>
        <end position="21"/>
    </location>
</feature>
<evidence type="ECO:0000313" key="3">
    <source>
        <dbReference type="Proteomes" id="UP000789706"/>
    </source>
</evidence>
<dbReference type="EMBL" id="CAJVPK010009335">
    <property type="protein sequence ID" value="CAG8666325.1"/>
    <property type="molecule type" value="Genomic_DNA"/>
</dbReference>
<protein>
    <submittedName>
        <fullName evidence="2">1451_t:CDS:1</fullName>
    </submittedName>
</protein>
<feature type="non-terminal residue" evidence="2">
    <location>
        <position position="74"/>
    </location>
</feature>
<name>A0A9N9E9R6_9GLOM</name>
<keyword evidence="3" id="KW-1185">Reference proteome</keyword>